<feature type="region of interest" description="Disordered" evidence="1">
    <location>
        <begin position="78"/>
        <end position="148"/>
    </location>
</feature>
<gene>
    <name evidence="2" type="ORF">LTR24_010068</name>
</gene>
<proteinExistence type="predicted"/>
<accession>A0ABR0JV41</accession>
<keyword evidence="3" id="KW-1185">Reference proteome</keyword>
<dbReference type="Proteomes" id="UP001345013">
    <property type="component" value="Unassembled WGS sequence"/>
</dbReference>
<evidence type="ECO:0000313" key="3">
    <source>
        <dbReference type="Proteomes" id="UP001345013"/>
    </source>
</evidence>
<protein>
    <submittedName>
        <fullName evidence="2">Uncharacterized protein</fullName>
    </submittedName>
</protein>
<dbReference type="EMBL" id="JAVRRG010000270">
    <property type="protein sequence ID" value="KAK5074613.1"/>
    <property type="molecule type" value="Genomic_DNA"/>
</dbReference>
<feature type="compositionally biased region" description="Polar residues" evidence="1">
    <location>
        <begin position="90"/>
        <end position="102"/>
    </location>
</feature>
<evidence type="ECO:0000256" key="1">
    <source>
        <dbReference type="SAM" id="MobiDB-lite"/>
    </source>
</evidence>
<name>A0ABR0JV41_9EURO</name>
<reference evidence="2 3" key="1">
    <citation type="submission" date="2023-08" db="EMBL/GenBank/DDBJ databases">
        <title>Black Yeasts Isolated from many extreme environments.</title>
        <authorList>
            <person name="Coleine C."/>
            <person name="Stajich J.E."/>
            <person name="Selbmann L."/>
        </authorList>
    </citation>
    <scope>NUCLEOTIDE SEQUENCE [LARGE SCALE GENOMIC DNA]</scope>
    <source>
        <strain evidence="2 3">CCFEE 5885</strain>
    </source>
</reference>
<evidence type="ECO:0000313" key="2">
    <source>
        <dbReference type="EMBL" id="KAK5074613.1"/>
    </source>
</evidence>
<feature type="compositionally biased region" description="Basic and acidic residues" evidence="1">
    <location>
        <begin position="104"/>
        <end position="113"/>
    </location>
</feature>
<sequence length="166" mass="18047">MHQLDQGERLRSFIRDAVDSPQATLDGTPSIPMIQTFVQELQNVAVAVGKADERSDGFLEHRMAGASSGLDMLVEASAQAQAMESEHHPASTTESENSTAPTQVRDHCAHPEDVSATAPPSVDTRRTSTLPPRSLATEVQEKTTASAQEIKLDREENILRLYPTKA</sequence>
<comment type="caution">
    <text evidence="2">The sequence shown here is derived from an EMBL/GenBank/DDBJ whole genome shotgun (WGS) entry which is preliminary data.</text>
</comment>
<organism evidence="2 3">
    <name type="scientific">Lithohypha guttulata</name>
    <dbReference type="NCBI Taxonomy" id="1690604"/>
    <lineage>
        <taxon>Eukaryota</taxon>
        <taxon>Fungi</taxon>
        <taxon>Dikarya</taxon>
        <taxon>Ascomycota</taxon>
        <taxon>Pezizomycotina</taxon>
        <taxon>Eurotiomycetes</taxon>
        <taxon>Chaetothyriomycetidae</taxon>
        <taxon>Chaetothyriales</taxon>
        <taxon>Trichomeriaceae</taxon>
        <taxon>Lithohypha</taxon>
    </lineage>
</organism>